<organism evidence="2 3">
    <name type="scientific">Desulforamulus profundi</name>
    <dbReference type="NCBI Taxonomy" id="1383067"/>
    <lineage>
        <taxon>Bacteria</taxon>
        <taxon>Bacillati</taxon>
        <taxon>Bacillota</taxon>
        <taxon>Clostridia</taxon>
        <taxon>Eubacteriales</taxon>
        <taxon>Peptococcaceae</taxon>
        <taxon>Desulforamulus</taxon>
    </lineage>
</organism>
<keyword evidence="1" id="KW-0472">Membrane</keyword>
<comment type="caution">
    <text evidence="2">The sequence shown here is derived from an EMBL/GenBank/DDBJ whole genome shotgun (WGS) entry which is preliminary data.</text>
</comment>
<dbReference type="AlphaFoldDB" id="A0A2C6MK94"/>
<keyword evidence="3" id="KW-1185">Reference proteome</keyword>
<sequence length="29" mass="3195">MLTVSDATQIVTAVILLITLVVLIADRRR</sequence>
<evidence type="ECO:0000256" key="1">
    <source>
        <dbReference type="SAM" id="Phobius"/>
    </source>
</evidence>
<evidence type="ECO:0000313" key="3">
    <source>
        <dbReference type="Proteomes" id="UP000222564"/>
    </source>
</evidence>
<protein>
    <submittedName>
        <fullName evidence="2">Uncharacterized protein</fullName>
    </submittedName>
</protein>
<proteinExistence type="predicted"/>
<keyword evidence="1" id="KW-0812">Transmembrane</keyword>
<gene>
    <name evidence="2" type="ORF">P378_00200</name>
</gene>
<feature type="transmembrane region" description="Helical" evidence="1">
    <location>
        <begin position="6"/>
        <end position="25"/>
    </location>
</feature>
<dbReference type="Proteomes" id="UP000222564">
    <property type="component" value="Unassembled WGS sequence"/>
</dbReference>
<dbReference type="EMBL" id="AWQQ01000002">
    <property type="protein sequence ID" value="PHJ39976.1"/>
    <property type="molecule type" value="Genomic_DNA"/>
</dbReference>
<reference evidence="2 3" key="1">
    <citation type="submission" date="2013-09" db="EMBL/GenBank/DDBJ databases">
        <title>Biodegradation of hydrocarbons in the deep terrestrial subsurface : characterization of a microbial consortium composed of two Desulfotomaculum species originating from a deep geological formation.</title>
        <authorList>
            <person name="Aullo T."/>
            <person name="Berlendis S."/>
            <person name="Lascourreges J.-F."/>
            <person name="Dessort D."/>
            <person name="Saint-Laurent S."/>
            <person name="Schraauwers B."/>
            <person name="Mas J."/>
            <person name="Magot M."/>
            <person name="Ranchou-Peyruse A."/>
        </authorList>
    </citation>
    <scope>NUCLEOTIDE SEQUENCE [LARGE SCALE GENOMIC DNA]</scope>
    <source>
        <strain evidence="2 3">Bs107</strain>
    </source>
</reference>
<name>A0A2C6MK94_9FIRM</name>
<accession>A0A2C6MK94</accession>
<evidence type="ECO:0000313" key="2">
    <source>
        <dbReference type="EMBL" id="PHJ39976.1"/>
    </source>
</evidence>
<keyword evidence="1" id="KW-1133">Transmembrane helix</keyword>